<name>A0ABV4C920_9MYCO</name>
<sequence>MTSDGAEPRHDDGEVDDEQLSALLGDRDRVLRRIERRAAVVVRSWMVANERSWLSVDVSGNLAPVGGRFEGNASLAAAVPLLPRRVFGAGLNNRGDFTLRLSDLDAYLDGARHGIDGEELWKTVVIGFVEESHHEVRVNVPRDFQPERCDLANELASLDDDGCEFVERGVLRVTDADEEDPDAEYFAPPAVW</sequence>
<reference evidence="1 2" key="1">
    <citation type="submission" date="2024-08" db="EMBL/GenBank/DDBJ databases">
        <title>Mycobacterium servetensis sp. nov., a novel rapid-growing mycobacterial species recovered from a human patient in Zaragoza, Spain.</title>
        <authorList>
            <person name="Tristancho-Baro A.I."/>
            <person name="Buenestado-Serrano S."/>
            <person name="Garcia De Viedma D."/>
            <person name="Milagro-Beamonte A."/>
            <person name="Burillo N."/>
            <person name="Sanz S."/>
            <person name="Lopez-Calleja A.I."/>
            <person name="Penas-Utrilla D."/>
            <person name="Guardingo M."/>
            <person name="Garcia M.J."/>
            <person name="Vinuelas-Bayon J."/>
        </authorList>
    </citation>
    <scope>NUCLEOTIDE SEQUENCE [LARGE SCALE GENOMIC DNA]</scope>
    <source>
        <strain evidence="2">HUMS_12744610</strain>
    </source>
</reference>
<protein>
    <submittedName>
        <fullName evidence="1">Uncharacterized protein</fullName>
    </submittedName>
</protein>
<proteinExistence type="predicted"/>
<comment type="caution">
    <text evidence="1">The sequence shown here is derived from an EMBL/GenBank/DDBJ whole genome shotgun (WGS) entry which is preliminary data.</text>
</comment>
<evidence type="ECO:0000313" key="2">
    <source>
        <dbReference type="Proteomes" id="UP001564760"/>
    </source>
</evidence>
<gene>
    <name evidence="1" type="ORF">AB8998_30790</name>
</gene>
<evidence type="ECO:0000313" key="1">
    <source>
        <dbReference type="EMBL" id="MEY8019041.1"/>
    </source>
</evidence>
<dbReference type="EMBL" id="JBGEDP010000002">
    <property type="protein sequence ID" value="MEY8019041.1"/>
    <property type="molecule type" value="Genomic_DNA"/>
</dbReference>
<dbReference type="RefSeq" id="WP_369742077.1">
    <property type="nucleotide sequence ID" value="NZ_JBGEDP010000002.1"/>
</dbReference>
<organism evidence="1 2">
    <name type="scientific">Mycobacterium servetii</name>
    <dbReference type="NCBI Taxonomy" id="3237418"/>
    <lineage>
        <taxon>Bacteria</taxon>
        <taxon>Bacillati</taxon>
        <taxon>Actinomycetota</taxon>
        <taxon>Actinomycetes</taxon>
        <taxon>Mycobacteriales</taxon>
        <taxon>Mycobacteriaceae</taxon>
        <taxon>Mycobacterium</taxon>
    </lineage>
</organism>
<keyword evidence="2" id="KW-1185">Reference proteome</keyword>
<dbReference type="Proteomes" id="UP001564760">
    <property type="component" value="Unassembled WGS sequence"/>
</dbReference>
<accession>A0ABV4C920</accession>